<dbReference type="NCBIfam" id="TIGR00348">
    <property type="entry name" value="hsdR"/>
    <property type="match status" value="1"/>
</dbReference>
<evidence type="ECO:0000313" key="13">
    <source>
        <dbReference type="EMBL" id="ERH17019.1"/>
    </source>
</evidence>
<dbReference type="GO" id="GO:0005524">
    <property type="term" value="F:ATP binding"/>
    <property type="evidence" value="ECO:0007669"/>
    <property type="project" value="UniProtKB-KW"/>
</dbReference>
<dbReference type="InterPro" id="IPR051268">
    <property type="entry name" value="Type-I_R_enzyme_R_subunit"/>
</dbReference>
<evidence type="ECO:0000256" key="1">
    <source>
        <dbReference type="ARBA" id="ARBA00000851"/>
    </source>
</evidence>
<feature type="domain" description="Helicase ATP-binding" evidence="12">
    <location>
        <begin position="320"/>
        <end position="482"/>
    </location>
</feature>
<evidence type="ECO:0000256" key="6">
    <source>
        <dbReference type="ARBA" id="ARBA00022747"/>
    </source>
</evidence>
<dbReference type="Pfam" id="PF18766">
    <property type="entry name" value="SWI2_SNF2"/>
    <property type="match status" value="1"/>
</dbReference>
<comment type="caution">
    <text evidence="13">The sequence shown here is derived from an EMBL/GenBank/DDBJ whole genome shotgun (WGS) entry which is preliminary data.</text>
</comment>
<dbReference type="GO" id="GO:0009035">
    <property type="term" value="F:type I site-specific deoxyribonuclease activity"/>
    <property type="evidence" value="ECO:0007669"/>
    <property type="project" value="UniProtKB-EC"/>
</dbReference>
<dbReference type="PANTHER" id="PTHR30195">
    <property type="entry name" value="TYPE I SITE-SPECIFIC DEOXYRIBONUCLEASE PROTEIN SUBUNIT M AND R"/>
    <property type="match status" value="1"/>
</dbReference>
<dbReference type="Pfam" id="PF04313">
    <property type="entry name" value="HSDR_N"/>
    <property type="match status" value="1"/>
</dbReference>
<evidence type="ECO:0000256" key="9">
    <source>
        <dbReference type="ARBA" id="ARBA00022840"/>
    </source>
</evidence>
<evidence type="ECO:0000259" key="12">
    <source>
        <dbReference type="PROSITE" id="PS51192"/>
    </source>
</evidence>
<organism evidence="13 14">
    <name type="scientific">Actinomyces graevenitzii F0530</name>
    <dbReference type="NCBI Taxonomy" id="1321817"/>
    <lineage>
        <taxon>Bacteria</taxon>
        <taxon>Bacillati</taxon>
        <taxon>Actinomycetota</taxon>
        <taxon>Actinomycetes</taxon>
        <taxon>Actinomycetales</taxon>
        <taxon>Actinomycetaceae</taxon>
        <taxon>Actinomyces</taxon>
    </lineage>
</organism>
<evidence type="ECO:0000256" key="4">
    <source>
        <dbReference type="ARBA" id="ARBA00022722"/>
    </source>
</evidence>
<dbReference type="RefSeq" id="WP_021602986.1">
    <property type="nucleotide sequence ID" value="NZ_KE951478.1"/>
</dbReference>
<dbReference type="EC" id="3.1.21.3" evidence="11"/>
<dbReference type="PANTHER" id="PTHR30195:SF16">
    <property type="entry name" value="TYPE I RESTRICTION ENZYME ENDONUCLEASE SUBUNIT"/>
    <property type="match status" value="1"/>
</dbReference>
<dbReference type="Proteomes" id="UP000016481">
    <property type="component" value="Unassembled WGS sequence"/>
</dbReference>
<dbReference type="InterPro" id="IPR027417">
    <property type="entry name" value="P-loop_NTPase"/>
</dbReference>
<dbReference type="EMBL" id="AWSC01000024">
    <property type="protein sequence ID" value="ERH17019.1"/>
    <property type="molecule type" value="Genomic_DNA"/>
</dbReference>
<dbReference type="CDD" id="cd18800">
    <property type="entry name" value="SF2_C_EcoR124I-like"/>
    <property type="match status" value="1"/>
</dbReference>
<keyword evidence="5 11" id="KW-0547">Nucleotide-binding</keyword>
<dbReference type="SMART" id="SM00487">
    <property type="entry name" value="DEXDc"/>
    <property type="match status" value="1"/>
</dbReference>
<dbReference type="InterPro" id="IPR004473">
    <property type="entry name" value="Restrct_endonuc_typeI_HsdR"/>
</dbReference>
<dbReference type="Pfam" id="PF12008">
    <property type="entry name" value="EcoR124_C"/>
    <property type="match status" value="1"/>
</dbReference>
<evidence type="ECO:0000256" key="8">
    <source>
        <dbReference type="ARBA" id="ARBA00022801"/>
    </source>
</evidence>
<dbReference type="Pfam" id="PF22679">
    <property type="entry name" value="T1R_D3-like"/>
    <property type="match status" value="1"/>
</dbReference>
<dbReference type="GO" id="GO:0009307">
    <property type="term" value="P:DNA restriction-modification system"/>
    <property type="evidence" value="ECO:0007669"/>
    <property type="project" value="UniProtKB-KW"/>
</dbReference>
<comment type="subunit">
    <text evidence="3 11">The type I restriction/modification system is composed of three polypeptides R, M and S.</text>
</comment>
<dbReference type="InterPro" id="IPR014001">
    <property type="entry name" value="Helicase_ATP-bd"/>
</dbReference>
<evidence type="ECO:0000256" key="10">
    <source>
        <dbReference type="ARBA" id="ARBA00023125"/>
    </source>
</evidence>
<dbReference type="SUPFAM" id="SSF52540">
    <property type="entry name" value="P-loop containing nucleoside triphosphate hydrolases"/>
    <property type="match status" value="1"/>
</dbReference>
<keyword evidence="6 11" id="KW-0680">Restriction system</keyword>
<reference evidence="13 14" key="1">
    <citation type="submission" date="2013-08" db="EMBL/GenBank/DDBJ databases">
        <authorList>
            <person name="Weinstock G."/>
            <person name="Sodergren E."/>
            <person name="Wylie T."/>
            <person name="Fulton L."/>
            <person name="Fulton R."/>
            <person name="Fronick C."/>
            <person name="O'Laughlin M."/>
            <person name="Godfrey J."/>
            <person name="Miner T."/>
            <person name="Herter B."/>
            <person name="Appelbaum E."/>
            <person name="Cordes M."/>
            <person name="Lek S."/>
            <person name="Wollam A."/>
            <person name="Pepin K.H."/>
            <person name="Palsikar V.B."/>
            <person name="Mitreva M."/>
            <person name="Wilson R.K."/>
        </authorList>
    </citation>
    <scope>NUCLEOTIDE SEQUENCE [LARGE SCALE GENOMIC DNA]</scope>
    <source>
        <strain evidence="13 14">F0530</strain>
    </source>
</reference>
<comment type="similarity">
    <text evidence="2 11">Belongs to the HsdR family.</text>
</comment>
<evidence type="ECO:0000256" key="5">
    <source>
        <dbReference type="ARBA" id="ARBA00022741"/>
    </source>
</evidence>
<comment type="catalytic activity">
    <reaction evidence="1 11">
        <text>Endonucleolytic cleavage of DNA to give random double-stranded fragments with terminal 5'-phosphates, ATP is simultaneously hydrolyzed.</text>
        <dbReference type="EC" id="3.1.21.3"/>
    </reaction>
</comment>
<evidence type="ECO:0000313" key="14">
    <source>
        <dbReference type="Proteomes" id="UP000016481"/>
    </source>
</evidence>
<evidence type="ECO:0000256" key="11">
    <source>
        <dbReference type="RuleBase" id="RU364115"/>
    </source>
</evidence>
<keyword evidence="8 11" id="KW-0378">Hydrolase</keyword>
<dbReference type="PROSITE" id="PS51192">
    <property type="entry name" value="HELICASE_ATP_BIND_1"/>
    <property type="match status" value="1"/>
</dbReference>
<proteinExistence type="inferred from homology"/>
<accession>U1Q4B1</accession>
<sequence>MVNVSPATIIEPIVVSDESTVVGLYEPTYESDGSYQSEAELEESFVKQLQGQGYERLQVHDINGLRDNLRARLEALNDYRFSDSEWKRFYYQCIVAYPPGEPNPVIAKARRIQEDYVQVLTRDDGTEKNIRLIDKFNIHRNSLQVIKQYTVSSGTRTNRYDVTILVNGLPLVHVELKRRGVKLREAFNQINRYHRESFHSEGGDGLFEYVQLFIISNGTQTKYYSNTTRLSHTKNNGKTRGGKVGSQSYEFTMWWTDRENNPITDLTDFTRTFLVKRTLLSILTRYCVLTVDNQLLVMRPYQIAATEAILLRIKRASLNKETGTVKAGGYVWHTTGSGKTLTSFKTAKLVADIKGIDKVIFVVDRKDLDHQTIKTYNQYAVGTVSANHSTAQLAKQIADPGARIIVTTIQKLSNFVKANRGHEIYDGHIVFIFDECHRSQFGDMHAAITKAFRNYHLFGFTGTPIFAQNARSSGKARLRTTEQAFGDQLHSYTIVDAIRDENVLPFRVEYNDTFRTREDIENYKVEGIDTDSVYIDPRRIKAVVSHILKHFSQKTKRNSTYLLEDQRVQGFNSLFATFSIKAARAYYAEFERQQQDLPPEKRLKIATIYSYSPNSEDPDTGLLCEESMDTKALSADDRAFLDHVIAQYNKEFGTNFGTDPARFENYYEHLSKALATKAVDLVIVVDMFLTGFDSKTLNTLWVDKNLRAHGLIQAFSRTNRILNSVKTYGNIVCFRNLEEEVEEAIALFGNKNARGQILLRPYNEYLSEYIETVKQLREQFPLPIGIIASEAQQNNFVSLMGKILRLRNILTAYDDFETDDIMSPRELEDYRSIYLDLYQDIRTKLGGEKEPIVDDLEFEIELVKQVDINVDYILMLVERHRGENEGGDREIPVEISRALAASPSLRGKRDLIEEFYRRVSAHGDVAREFKDFIDERRDQELTEIIERYRLNSGAREFAFRCLRDNYVPSEGAVLANILPPARRFGGGGASAATRENVVNELTKWVERFRNLGEAGLSQE</sequence>
<dbReference type="Gene3D" id="3.40.50.300">
    <property type="entry name" value="P-loop containing nucleotide triphosphate hydrolases"/>
    <property type="match status" value="2"/>
</dbReference>
<keyword evidence="7" id="KW-0255">Endonuclease</keyword>
<dbReference type="AlphaFoldDB" id="U1Q4B1"/>
<keyword evidence="4" id="KW-0540">Nuclease</keyword>
<dbReference type="InterPro" id="IPR007409">
    <property type="entry name" value="Restrct_endonuc_type1_HsdR_N"/>
</dbReference>
<evidence type="ECO:0000256" key="3">
    <source>
        <dbReference type="ARBA" id="ARBA00011296"/>
    </source>
</evidence>
<gene>
    <name evidence="13" type="ORF">HMPREF1978_00790</name>
</gene>
<dbReference type="InterPro" id="IPR040980">
    <property type="entry name" value="SWI2_SNF2"/>
</dbReference>
<dbReference type="CDD" id="cd22332">
    <property type="entry name" value="HsdR_N"/>
    <property type="match status" value="1"/>
</dbReference>
<dbReference type="InterPro" id="IPR055180">
    <property type="entry name" value="HsdR_RecA-like_helicase_dom_2"/>
</dbReference>
<dbReference type="Gene3D" id="3.90.1570.50">
    <property type="match status" value="2"/>
</dbReference>
<dbReference type="CDD" id="cd18030">
    <property type="entry name" value="DEXHc_RE_I_HsdR"/>
    <property type="match status" value="1"/>
</dbReference>
<dbReference type="InterPro" id="IPR022625">
    <property type="entry name" value="TypeI_RM_Rsu_C"/>
</dbReference>
<dbReference type="HOGENOM" id="CLU_004848_1_0_11"/>
<dbReference type="Gene3D" id="1.20.58.2040">
    <property type="match status" value="1"/>
</dbReference>
<dbReference type="PATRIC" id="fig|1321817.3.peg.689"/>
<name>U1Q4B1_9ACTO</name>
<dbReference type="GO" id="GO:0003677">
    <property type="term" value="F:DNA binding"/>
    <property type="evidence" value="ECO:0007669"/>
    <property type="project" value="UniProtKB-KW"/>
</dbReference>
<protein>
    <recommendedName>
        <fullName evidence="11">Type I restriction enzyme endonuclease subunit</fullName>
        <shortName evidence="11">R protein</shortName>
        <ecNumber evidence="11">3.1.21.3</ecNumber>
    </recommendedName>
</protein>
<keyword evidence="10 11" id="KW-0238">DNA-binding</keyword>
<comment type="function">
    <text evidence="11">Subunit R is required for both nuclease and ATPase activities, but not for modification.</text>
</comment>
<evidence type="ECO:0000256" key="7">
    <source>
        <dbReference type="ARBA" id="ARBA00022759"/>
    </source>
</evidence>
<evidence type="ECO:0000256" key="2">
    <source>
        <dbReference type="ARBA" id="ARBA00008598"/>
    </source>
</evidence>
<keyword evidence="9 11" id="KW-0067">ATP-binding</keyword>